<dbReference type="Proteomes" id="UP001396334">
    <property type="component" value="Unassembled WGS sequence"/>
</dbReference>
<name>A0ABR2RML0_9ROSI</name>
<keyword evidence="2" id="KW-1185">Reference proteome</keyword>
<sequence length="92" mass="10078">MGSVACTFSTCTVRVPPKRVFPLLLGLKVCAKNLNIPSPLFMGDVADLPMTICDTTYTHLPEPFQSAITYPWATDVEMQMGSTSVIEFHVPT</sequence>
<comment type="caution">
    <text evidence="1">The sequence shown here is derived from an EMBL/GenBank/DDBJ whole genome shotgun (WGS) entry which is preliminary data.</text>
</comment>
<proteinExistence type="predicted"/>
<dbReference type="EMBL" id="JBBPBN010000021">
    <property type="protein sequence ID" value="KAK9014190.1"/>
    <property type="molecule type" value="Genomic_DNA"/>
</dbReference>
<organism evidence="1 2">
    <name type="scientific">Hibiscus sabdariffa</name>
    <name type="common">roselle</name>
    <dbReference type="NCBI Taxonomy" id="183260"/>
    <lineage>
        <taxon>Eukaryota</taxon>
        <taxon>Viridiplantae</taxon>
        <taxon>Streptophyta</taxon>
        <taxon>Embryophyta</taxon>
        <taxon>Tracheophyta</taxon>
        <taxon>Spermatophyta</taxon>
        <taxon>Magnoliopsida</taxon>
        <taxon>eudicotyledons</taxon>
        <taxon>Gunneridae</taxon>
        <taxon>Pentapetalae</taxon>
        <taxon>rosids</taxon>
        <taxon>malvids</taxon>
        <taxon>Malvales</taxon>
        <taxon>Malvaceae</taxon>
        <taxon>Malvoideae</taxon>
        <taxon>Hibiscus</taxon>
    </lineage>
</organism>
<evidence type="ECO:0000313" key="1">
    <source>
        <dbReference type="EMBL" id="KAK9014190.1"/>
    </source>
</evidence>
<reference evidence="1 2" key="1">
    <citation type="journal article" date="2024" name="G3 (Bethesda)">
        <title>Genome assembly of Hibiscus sabdariffa L. provides insights into metabolisms of medicinal natural products.</title>
        <authorList>
            <person name="Kim T."/>
        </authorList>
    </citation>
    <scope>NUCLEOTIDE SEQUENCE [LARGE SCALE GENOMIC DNA]</scope>
    <source>
        <strain evidence="1">TK-2024</strain>
        <tissue evidence="1">Old leaves</tissue>
    </source>
</reference>
<accession>A0ABR2RML0</accession>
<protein>
    <submittedName>
        <fullName evidence="1">Uncharacterized protein</fullName>
    </submittedName>
</protein>
<gene>
    <name evidence="1" type="ORF">V6N11_005357</name>
</gene>
<evidence type="ECO:0000313" key="2">
    <source>
        <dbReference type="Proteomes" id="UP001396334"/>
    </source>
</evidence>